<reference evidence="1 2" key="1">
    <citation type="journal article" date="2022" name="DNA Res.">
        <title>Chromosomal-level genome assembly of the orchid tree Bauhinia variegata (Leguminosae; Cercidoideae) supports the allotetraploid origin hypothesis of Bauhinia.</title>
        <authorList>
            <person name="Zhong Y."/>
            <person name="Chen Y."/>
            <person name="Zheng D."/>
            <person name="Pang J."/>
            <person name="Liu Y."/>
            <person name="Luo S."/>
            <person name="Meng S."/>
            <person name="Qian L."/>
            <person name="Wei D."/>
            <person name="Dai S."/>
            <person name="Zhou R."/>
        </authorList>
    </citation>
    <scope>NUCLEOTIDE SEQUENCE [LARGE SCALE GENOMIC DNA]</scope>
    <source>
        <strain evidence="1">BV-YZ2020</strain>
    </source>
</reference>
<comment type="caution">
    <text evidence="1">The sequence shown here is derived from an EMBL/GenBank/DDBJ whole genome shotgun (WGS) entry which is preliminary data.</text>
</comment>
<dbReference type="EMBL" id="CM039439">
    <property type="protein sequence ID" value="KAI4296393.1"/>
    <property type="molecule type" value="Genomic_DNA"/>
</dbReference>
<accession>A0ACB9KGR8</accession>
<evidence type="ECO:0000313" key="1">
    <source>
        <dbReference type="EMBL" id="KAI4296393.1"/>
    </source>
</evidence>
<gene>
    <name evidence="1" type="ORF">L6164_036356</name>
</gene>
<protein>
    <submittedName>
        <fullName evidence="1">Uncharacterized protein</fullName>
    </submittedName>
</protein>
<name>A0ACB9KGR8_BAUVA</name>
<evidence type="ECO:0000313" key="2">
    <source>
        <dbReference type="Proteomes" id="UP000828941"/>
    </source>
</evidence>
<proteinExistence type="predicted"/>
<keyword evidence="2" id="KW-1185">Reference proteome</keyword>
<sequence length="680" mass="75589">MASFQSSLPSSSAIDHEIRTSSFRFNIENVVAPERIINIGEDVNEKMGICLTWKDLWVTVSGGRNGSRPILQNLTGYAKPGQLLAIMGPSGCGKSTLLDTLAGRLSSNTRQSGDILINGHKQALAYGTSAYVTQDDTLLTTLTVREAVYYSAQLQLPDTMSRSEKKERADFTIREMGLQDAINTKIGGWGSKGISGGQKRRVSICIEILTHPRLLFLDEPTSGLDSAASYYVMSRIASLNQKDGIPRTIIASIHQPSSEVFQLFDSLCLLSSGRTVYFGPTSDANEFFASNGFPCPSLQNPSDHFLKTINKDFDQDTEPCLAGGERIRTDEAIDLLVKSYKSSELSQEVQREVATLSKKDCTTIEKKKEHAAFPTQCIVLTKRSFVNMYRDLGYYWFRLVIYIALALSLATVFYDLGTSYTSIQDRGSLLAFISSFMTFMSIGGFPSFVEDMKVFQRERLNGHYGVSAFVFGNTFSAVPYLLLVSVIPGAIAYYIPGLQKGFEHFIYFICVLFSCLMLVESLMMIVASLVPNFLMGIITGAGIQGIMILAGGFFRLPNDLPRPFWRYPLYYVAFHRYAYQGLFKNEFEGLSFASNVGVGEHIRGEEILRNTWQVDMSYSKWVDAGVLVGMIVFYRVLFFVIIKTKEKVKPIVASIFSVSPNQTVQVMANPNATPLHGEIV</sequence>
<dbReference type="Proteomes" id="UP000828941">
    <property type="component" value="Chromosome 14"/>
</dbReference>
<organism evidence="1 2">
    <name type="scientific">Bauhinia variegata</name>
    <name type="common">Purple orchid tree</name>
    <name type="synonym">Phanera variegata</name>
    <dbReference type="NCBI Taxonomy" id="167791"/>
    <lineage>
        <taxon>Eukaryota</taxon>
        <taxon>Viridiplantae</taxon>
        <taxon>Streptophyta</taxon>
        <taxon>Embryophyta</taxon>
        <taxon>Tracheophyta</taxon>
        <taxon>Spermatophyta</taxon>
        <taxon>Magnoliopsida</taxon>
        <taxon>eudicotyledons</taxon>
        <taxon>Gunneridae</taxon>
        <taxon>Pentapetalae</taxon>
        <taxon>rosids</taxon>
        <taxon>fabids</taxon>
        <taxon>Fabales</taxon>
        <taxon>Fabaceae</taxon>
        <taxon>Cercidoideae</taxon>
        <taxon>Cercideae</taxon>
        <taxon>Bauhiniinae</taxon>
        <taxon>Bauhinia</taxon>
    </lineage>
</organism>